<dbReference type="Pfam" id="PF03302">
    <property type="entry name" value="VSP"/>
    <property type="match status" value="2"/>
</dbReference>
<feature type="domain" description="EGF-like" evidence="3">
    <location>
        <begin position="146"/>
        <end position="189"/>
    </location>
</feature>
<dbReference type="SMART" id="SM00261">
    <property type="entry name" value="FU"/>
    <property type="match status" value="7"/>
</dbReference>
<organism evidence="4 5">
    <name type="scientific">Giardia intestinalis (strain P15)</name>
    <name type="common">Giardia lamblia</name>
    <dbReference type="NCBI Taxonomy" id="658858"/>
    <lineage>
        <taxon>Eukaryota</taxon>
        <taxon>Metamonada</taxon>
        <taxon>Diplomonadida</taxon>
        <taxon>Hexamitidae</taxon>
        <taxon>Giardiinae</taxon>
        <taxon>Giardia</taxon>
    </lineage>
</organism>
<reference evidence="4 5" key="1">
    <citation type="journal article" date="2010" name="BMC Genomics">
        <title>Genome analysis and comparative genomics of a Giardia intestinalis assemblage E isolate.</title>
        <authorList>
            <person name="Jerlstrom-Hultqvist J."/>
            <person name="Franzen O."/>
            <person name="Ankarklev J."/>
            <person name="Xu F."/>
            <person name="Nohynkova E."/>
            <person name="Andersson J.O."/>
            <person name="Svard S.G."/>
            <person name="Andersson B."/>
        </authorList>
    </citation>
    <scope>NUCLEOTIDE SEQUENCE [LARGE SCALE GENOMIC DNA]</scope>
    <source>
        <strain evidence="4 5">P15</strain>
    </source>
</reference>
<keyword evidence="1" id="KW-1133">Transmembrane helix</keyword>
<feature type="domain" description="EGF-like" evidence="3">
    <location>
        <begin position="403"/>
        <end position="448"/>
    </location>
</feature>
<feature type="domain" description="EGF-like" evidence="3">
    <location>
        <begin position="717"/>
        <end position="748"/>
    </location>
</feature>
<evidence type="ECO:0000313" key="5">
    <source>
        <dbReference type="Proteomes" id="UP000008974"/>
    </source>
</evidence>
<keyword evidence="2" id="KW-0732">Signal</keyword>
<feature type="chain" id="PRO_5003145294" evidence="2">
    <location>
        <begin position="18"/>
        <end position="862"/>
    </location>
</feature>
<dbReference type="PANTHER" id="PTHR23275:SF100">
    <property type="entry name" value="EGF-LIKE DOMAIN-CONTAINING PROTEIN"/>
    <property type="match status" value="1"/>
</dbReference>
<feature type="transmembrane region" description="Helical" evidence="1">
    <location>
        <begin position="833"/>
        <end position="857"/>
    </location>
</feature>
<evidence type="ECO:0000259" key="3">
    <source>
        <dbReference type="SMART" id="SM00181"/>
    </source>
</evidence>
<name>E1F8N8_GIAIA</name>
<feature type="domain" description="EGF-like" evidence="3">
    <location>
        <begin position="749"/>
        <end position="785"/>
    </location>
</feature>
<feature type="signal peptide" evidence="2">
    <location>
        <begin position="1"/>
        <end position="17"/>
    </location>
</feature>
<protein>
    <submittedName>
        <fullName evidence="4">VSP with INR</fullName>
    </submittedName>
</protein>
<proteinExistence type="predicted"/>
<evidence type="ECO:0000313" key="4">
    <source>
        <dbReference type="EMBL" id="EFO61193.1"/>
    </source>
</evidence>
<dbReference type="Proteomes" id="UP000008974">
    <property type="component" value="Unassembled WGS sequence"/>
</dbReference>
<evidence type="ECO:0000256" key="1">
    <source>
        <dbReference type="SAM" id="Phobius"/>
    </source>
</evidence>
<feature type="domain" description="EGF-like" evidence="3">
    <location>
        <begin position="340"/>
        <end position="402"/>
    </location>
</feature>
<dbReference type="OMA" id="LCAISHE"/>
<dbReference type="EMBL" id="ACVC01000238">
    <property type="protein sequence ID" value="EFO61193.1"/>
    <property type="molecule type" value="Genomic_DNA"/>
</dbReference>
<dbReference type="InterPro" id="IPR009030">
    <property type="entry name" value="Growth_fac_rcpt_cys_sf"/>
</dbReference>
<sequence length="862" mass="89053">MFGRLLFAGAVLQLARTATCTGSNSAQSTKCVQEKCNVWIGGKDYCSQCSTDAELLIDGGCVPTTSDLAKKCITDNKGKCSSCGDGYFLHRGGCYQFGGEVGKLICSDPAPSLPGTTLPAGACTTCGSGYFKNPAESAANTPPCIACNDTAGDSGNTGLVGCSTCDPPISGQATCTACLEGFYGTTSCQQCDESCAACIEQGISKCTKCKSASGKEYLKITDSQTASGECVPQGSCIGTHFPVIAEKKCYFCNTIEKGGKPGCKTCNGDSSSITCSACLDGFFGSEECTPCDISCLTCEAAGKENCKSCSAETHFLASTDTKGACVSCSTVQAAWSGVANCAKCDRPASSDVSAVCKECNENFYLYTPPALGKNKLPPSCVITCPAGYFGHTATSSGIRTCQPCATANGLSPDVTGIAGCKKCTYTDSLQCDECEQGKKPSLDKTKCNICIAANCATCDSEGTCQGCNSGFLLNNGNCVESTCKTENCEMCDDAKTENEVCTVCVSKYYLTPTNQCIDDCTKIGNYYGVTEKTRGICNICTVANCKECENTGTCRACNDGFYKYGEECKPCDSSCKACSGEGGTKCTECPVGKVLEYIGTEGQCIEQCVVNDDQASGSCKKCELDIGGTKYCSQCSRQNEYPQNGICTPSTQRASSCQTGPQNGMCATCADTFLKMNGGCYETTKFPGRSVCTNAPTGGTCTSPLPGYYFNGGALTVCVEGCKTCTNNVACDTCKDGYVKLGGVQACTKCDPSCETCSGAATTCKACATGYYKTASGEGVCTSCESDSNGVTGVKGCMNCAPPSSSTGPVLCYLMKDDSTGGSTNRGGLSTGAIAGIAVAVVVVVGGLVGFLCWWFLCRGKA</sequence>
<dbReference type="AlphaFoldDB" id="E1F8N8"/>
<dbReference type="OrthoDB" id="300641at2759"/>
<dbReference type="InterPro" id="IPR005127">
    <property type="entry name" value="Giardia_VSP"/>
</dbReference>
<dbReference type="SUPFAM" id="SSF57184">
    <property type="entry name" value="Growth factor receptor domain"/>
    <property type="match status" value="4"/>
</dbReference>
<dbReference type="STRING" id="658858.E1F8N8"/>
<dbReference type="VEuPathDB" id="GiardiaDB:GLP15_1466"/>
<feature type="domain" description="EGF-like" evidence="3">
    <location>
        <begin position="449"/>
        <end position="479"/>
    </location>
</feature>
<comment type="caution">
    <text evidence="4">The sequence shown here is derived from an EMBL/GenBank/DDBJ whole genome shotgun (WGS) entry which is preliminary data.</text>
</comment>
<dbReference type="PANTHER" id="PTHR23275">
    <property type="entry name" value="CABRIOLET.-RELATED"/>
    <property type="match status" value="1"/>
</dbReference>
<dbReference type="InterPro" id="IPR052798">
    <property type="entry name" value="Giardia_VSA"/>
</dbReference>
<feature type="domain" description="EGF-like" evidence="3">
    <location>
        <begin position="539"/>
        <end position="569"/>
    </location>
</feature>
<gene>
    <name evidence="4" type="ORF">GLP15_1466</name>
</gene>
<dbReference type="SMART" id="SM00181">
    <property type="entry name" value="EGF"/>
    <property type="match status" value="9"/>
</dbReference>
<accession>E1F8N8</accession>
<dbReference type="Gene3D" id="2.10.220.10">
    <property type="entry name" value="Hormone Receptor, Insulin-like Growth Factor Receptor 1, Chain A, domain 2"/>
    <property type="match status" value="3"/>
</dbReference>
<feature type="domain" description="EGF-like" evidence="3">
    <location>
        <begin position="251"/>
        <end position="289"/>
    </location>
</feature>
<dbReference type="InterPro" id="IPR006212">
    <property type="entry name" value="Furin_repeat"/>
</dbReference>
<feature type="domain" description="EGF-like" evidence="3">
    <location>
        <begin position="570"/>
        <end position="605"/>
    </location>
</feature>
<evidence type="ECO:0000256" key="2">
    <source>
        <dbReference type="SAM" id="SignalP"/>
    </source>
</evidence>
<keyword evidence="1" id="KW-0472">Membrane</keyword>
<keyword evidence="1" id="KW-0812">Transmembrane</keyword>
<dbReference type="InterPro" id="IPR000742">
    <property type="entry name" value="EGF"/>
</dbReference>